<dbReference type="SMART" id="SM00388">
    <property type="entry name" value="HisKA"/>
    <property type="match status" value="1"/>
</dbReference>
<dbReference type="EMBL" id="CP136051">
    <property type="protein sequence ID" value="WOK07689.1"/>
    <property type="molecule type" value="Genomic_DNA"/>
</dbReference>
<keyword evidence="5 8" id="KW-0418">Kinase</keyword>
<feature type="domain" description="Histidine kinase" evidence="7">
    <location>
        <begin position="160"/>
        <end position="368"/>
    </location>
</feature>
<comment type="catalytic activity">
    <reaction evidence="1">
        <text>ATP + protein L-histidine = ADP + protein N-phospho-L-histidine.</text>
        <dbReference type="EC" id="2.7.13.3"/>
    </reaction>
</comment>
<dbReference type="RefSeq" id="WP_317490353.1">
    <property type="nucleotide sequence ID" value="NZ_CP136051.1"/>
</dbReference>
<reference evidence="8 9" key="1">
    <citation type="journal article" date="2023" name="Microbiol. Resour. Announc.">
        <title>Complete Genome Sequence of Imperialibacter roseus strain P4T.</title>
        <authorList>
            <person name="Tizabi D.R."/>
            <person name="Bachvaroff T."/>
            <person name="Hill R.T."/>
        </authorList>
    </citation>
    <scope>NUCLEOTIDE SEQUENCE [LARGE SCALE GENOMIC DNA]</scope>
    <source>
        <strain evidence="8 9">P4T</strain>
    </source>
</reference>
<dbReference type="PROSITE" id="PS50109">
    <property type="entry name" value="HIS_KIN"/>
    <property type="match status" value="1"/>
</dbReference>
<dbReference type="InterPro" id="IPR036097">
    <property type="entry name" value="HisK_dim/P_sf"/>
</dbReference>
<accession>A0ABZ0ITF2</accession>
<evidence type="ECO:0000256" key="1">
    <source>
        <dbReference type="ARBA" id="ARBA00000085"/>
    </source>
</evidence>
<dbReference type="PANTHER" id="PTHR43304:SF1">
    <property type="entry name" value="PAC DOMAIN-CONTAINING PROTEIN"/>
    <property type="match status" value="1"/>
</dbReference>
<dbReference type="Pfam" id="PF02518">
    <property type="entry name" value="HATPase_c"/>
    <property type="match status" value="1"/>
</dbReference>
<sequence>MEDDFFGLLTTNKWPPRWVCGDWTSLHGWFYILSDLSIGLAYFAIPFILFYFIRKRKNDLPFVQIFWLFILFILACGTTHFVDAALFWFPAYHLSGTILFITGIISWVAVVGLVKVLPEALQLKTTDELETTVSTRTDELLASNKKLREINSDLDNFVYAASHDLKSPINNKEGLIAMLKSTDNKEVADEVFQKIEQSVSKVRHTIDQISSVVKIQRTEEQDIGEVFFNKVLEEVLEENVNLVETAKPQIIQNFAVDSIHFSHTTLKSIMYNLVTNALKYRSAERDLEIQVRTFSRENHTYLSVEDNGLGIDLSQNREKLFSIFSRFHDHVEGSGIGLFMVKRLVEKKGGDISVASEKNKGTTFTVKF</sequence>
<proteinExistence type="predicted"/>
<dbReference type="Pfam" id="PF00512">
    <property type="entry name" value="HisKA"/>
    <property type="match status" value="1"/>
</dbReference>
<dbReference type="SUPFAM" id="SSF55874">
    <property type="entry name" value="ATPase domain of HSP90 chaperone/DNA topoisomerase II/histidine kinase"/>
    <property type="match status" value="1"/>
</dbReference>
<dbReference type="SMART" id="SM00387">
    <property type="entry name" value="HATPase_c"/>
    <property type="match status" value="1"/>
</dbReference>
<dbReference type="EC" id="2.7.13.3" evidence="2"/>
<keyword evidence="3" id="KW-0597">Phosphoprotein</keyword>
<dbReference type="Proteomes" id="UP001302349">
    <property type="component" value="Chromosome"/>
</dbReference>
<evidence type="ECO:0000256" key="3">
    <source>
        <dbReference type="ARBA" id="ARBA00022553"/>
    </source>
</evidence>
<feature type="transmembrane region" description="Helical" evidence="6">
    <location>
        <begin position="94"/>
        <end position="114"/>
    </location>
</feature>
<evidence type="ECO:0000256" key="6">
    <source>
        <dbReference type="SAM" id="Phobius"/>
    </source>
</evidence>
<dbReference type="Gene3D" id="1.10.287.130">
    <property type="match status" value="1"/>
</dbReference>
<feature type="transmembrane region" description="Helical" evidence="6">
    <location>
        <begin position="65"/>
        <end position="88"/>
    </location>
</feature>
<evidence type="ECO:0000259" key="7">
    <source>
        <dbReference type="PROSITE" id="PS50109"/>
    </source>
</evidence>
<evidence type="ECO:0000313" key="8">
    <source>
        <dbReference type="EMBL" id="WOK07689.1"/>
    </source>
</evidence>
<protein>
    <recommendedName>
        <fullName evidence="2">histidine kinase</fullName>
        <ecNumber evidence="2">2.7.13.3</ecNumber>
    </recommendedName>
</protein>
<name>A0ABZ0ITF2_9BACT</name>
<keyword evidence="9" id="KW-1185">Reference proteome</keyword>
<evidence type="ECO:0000256" key="5">
    <source>
        <dbReference type="ARBA" id="ARBA00022777"/>
    </source>
</evidence>
<evidence type="ECO:0000256" key="2">
    <source>
        <dbReference type="ARBA" id="ARBA00012438"/>
    </source>
</evidence>
<dbReference type="CDD" id="cd00082">
    <property type="entry name" value="HisKA"/>
    <property type="match status" value="1"/>
</dbReference>
<evidence type="ECO:0000256" key="4">
    <source>
        <dbReference type="ARBA" id="ARBA00022679"/>
    </source>
</evidence>
<dbReference type="PANTHER" id="PTHR43304">
    <property type="entry name" value="PHYTOCHROME-LIKE PROTEIN CPH1"/>
    <property type="match status" value="1"/>
</dbReference>
<organism evidence="8 9">
    <name type="scientific">Imperialibacter roseus</name>
    <dbReference type="NCBI Taxonomy" id="1324217"/>
    <lineage>
        <taxon>Bacteria</taxon>
        <taxon>Pseudomonadati</taxon>
        <taxon>Bacteroidota</taxon>
        <taxon>Cytophagia</taxon>
        <taxon>Cytophagales</taxon>
        <taxon>Flammeovirgaceae</taxon>
        <taxon>Imperialibacter</taxon>
    </lineage>
</organism>
<dbReference type="Pfam" id="PF25487">
    <property type="entry name" value="ETR1_N"/>
    <property type="match status" value="1"/>
</dbReference>
<keyword evidence="4" id="KW-0808">Transferase</keyword>
<dbReference type="InterPro" id="IPR004358">
    <property type="entry name" value="Sig_transdc_His_kin-like_C"/>
</dbReference>
<dbReference type="Gene3D" id="3.30.565.10">
    <property type="entry name" value="Histidine kinase-like ATPase, C-terminal domain"/>
    <property type="match status" value="1"/>
</dbReference>
<dbReference type="SUPFAM" id="SSF47384">
    <property type="entry name" value="Homodimeric domain of signal transducing histidine kinase"/>
    <property type="match status" value="1"/>
</dbReference>
<dbReference type="InterPro" id="IPR052162">
    <property type="entry name" value="Sensor_kinase/Photoreceptor"/>
</dbReference>
<dbReference type="InterPro" id="IPR003661">
    <property type="entry name" value="HisK_dim/P_dom"/>
</dbReference>
<keyword evidence="6" id="KW-1133">Transmembrane helix</keyword>
<dbReference type="InterPro" id="IPR003594">
    <property type="entry name" value="HATPase_dom"/>
</dbReference>
<dbReference type="InterPro" id="IPR036890">
    <property type="entry name" value="HATPase_C_sf"/>
</dbReference>
<evidence type="ECO:0000313" key="9">
    <source>
        <dbReference type="Proteomes" id="UP001302349"/>
    </source>
</evidence>
<gene>
    <name evidence="8" type="ORF">RT717_03505</name>
</gene>
<dbReference type="GO" id="GO:0016301">
    <property type="term" value="F:kinase activity"/>
    <property type="evidence" value="ECO:0007669"/>
    <property type="project" value="UniProtKB-KW"/>
</dbReference>
<dbReference type="InterPro" id="IPR058544">
    <property type="entry name" value="ETR1_N"/>
</dbReference>
<keyword evidence="6" id="KW-0472">Membrane</keyword>
<dbReference type="PRINTS" id="PR00344">
    <property type="entry name" value="BCTRLSENSOR"/>
</dbReference>
<keyword evidence="6" id="KW-0812">Transmembrane</keyword>
<feature type="transmembrane region" description="Helical" evidence="6">
    <location>
        <begin position="28"/>
        <end position="53"/>
    </location>
</feature>
<dbReference type="InterPro" id="IPR005467">
    <property type="entry name" value="His_kinase_dom"/>
</dbReference>